<dbReference type="InterPro" id="IPR000182">
    <property type="entry name" value="GNAT_dom"/>
</dbReference>
<name>A0A931H7H1_9BURK</name>
<dbReference type="Gene3D" id="3.40.630.30">
    <property type="match status" value="1"/>
</dbReference>
<dbReference type="AlphaFoldDB" id="A0A931H7H1"/>
<dbReference type="Proteomes" id="UP000651050">
    <property type="component" value="Unassembled WGS sequence"/>
</dbReference>
<dbReference type="PANTHER" id="PTHR43792">
    <property type="entry name" value="GNAT FAMILY, PUTATIVE (AFU_ORTHOLOGUE AFUA_3G00765)-RELATED-RELATED"/>
    <property type="match status" value="1"/>
</dbReference>
<dbReference type="InterPro" id="IPR016181">
    <property type="entry name" value="Acyl_CoA_acyltransferase"/>
</dbReference>
<reference evidence="2" key="1">
    <citation type="submission" date="2020-11" db="EMBL/GenBank/DDBJ databases">
        <title>Bacterial whole genome sequence for Caenimonas sp. DR4.4.</title>
        <authorList>
            <person name="Le V."/>
            <person name="Ko S.-R."/>
            <person name="Ahn C.-Y."/>
            <person name="Oh H.-M."/>
        </authorList>
    </citation>
    <scope>NUCLEOTIDE SEQUENCE</scope>
    <source>
        <strain evidence="2">DR4.4</strain>
    </source>
</reference>
<organism evidence="2 3">
    <name type="scientific">Caenimonas aquaedulcis</name>
    <dbReference type="NCBI Taxonomy" id="2793270"/>
    <lineage>
        <taxon>Bacteria</taxon>
        <taxon>Pseudomonadati</taxon>
        <taxon>Pseudomonadota</taxon>
        <taxon>Betaproteobacteria</taxon>
        <taxon>Burkholderiales</taxon>
        <taxon>Comamonadaceae</taxon>
        <taxon>Caenimonas</taxon>
    </lineage>
</organism>
<dbReference type="InterPro" id="IPR051531">
    <property type="entry name" value="N-acetyltransferase"/>
</dbReference>
<dbReference type="PROSITE" id="PS51186">
    <property type="entry name" value="GNAT"/>
    <property type="match status" value="1"/>
</dbReference>
<comment type="caution">
    <text evidence="2">The sequence shown here is derived from an EMBL/GenBank/DDBJ whole genome shotgun (WGS) entry which is preliminary data.</text>
</comment>
<accession>A0A931H7H1</accession>
<sequence length="190" mass="21781">MHDFDRPFLQTARLRLRPLTEADIGPLFDIHSDPASMRYWSSPLWKDPERGRAMVARDLDPAVTNHLRLGIELTSSGKLLGTCTFFEINTQCSRAEMGYMMASHAWGQGYMQEALTAFIDHGFTELGLNRIEADTDPRNERSMKLLERLHFVKEGHFRERWVVEGEVSDAAMYGLLRRDWPGQAAPGRRS</sequence>
<evidence type="ECO:0000313" key="3">
    <source>
        <dbReference type="Proteomes" id="UP000651050"/>
    </source>
</evidence>
<evidence type="ECO:0000259" key="1">
    <source>
        <dbReference type="PROSITE" id="PS51186"/>
    </source>
</evidence>
<proteinExistence type="predicted"/>
<dbReference type="RefSeq" id="WP_196987858.1">
    <property type="nucleotide sequence ID" value="NZ_JADWYS010000001.1"/>
</dbReference>
<feature type="domain" description="N-acetyltransferase" evidence="1">
    <location>
        <begin position="14"/>
        <end position="179"/>
    </location>
</feature>
<evidence type="ECO:0000313" key="2">
    <source>
        <dbReference type="EMBL" id="MBG9390100.1"/>
    </source>
</evidence>
<dbReference type="Pfam" id="PF13302">
    <property type="entry name" value="Acetyltransf_3"/>
    <property type="match status" value="1"/>
</dbReference>
<dbReference type="GO" id="GO:0016747">
    <property type="term" value="F:acyltransferase activity, transferring groups other than amino-acyl groups"/>
    <property type="evidence" value="ECO:0007669"/>
    <property type="project" value="InterPro"/>
</dbReference>
<dbReference type="SUPFAM" id="SSF55729">
    <property type="entry name" value="Acyl-CoA N-acyltransferases (Nat)"/>
    <property type="match status" value="1"/>
</dbReference>
<keyword evidence="3" id="KW-1185">Reference proteome</keyword>
<dbReference type="EMBL" id="JADWYS010000001">
    <property type="protein sequence ID" value="MBG9390100.1"/>
    <property type="molecule type" value="Genomic_DNA"/>
</dbReference>
<gene>
    <name evidence="2" type="ORF">I5803_18875</name>
</gene>
<protein>
    <submittedName>
        <fullName evidence="2">GNAT family N-acetyltransferase</fullName>
    </submittedName>
</protein>